<evidence type="ECO:0000256" key="1">
    <source>
        <dbReference type="ARBA" id="ARBA00004141"/>
    </source>
</evidence>
<evidence type="ECO:0000256" key="5">
    <source>
        <dbReference type="SAM" id="Phobius"/>
    </source>
</evidence>
<dbReference type="InterPro" id="IPR006977">
    <property type="entry name" value="Yip1_dom"/>
</dbReference>
<dbReference type="EMBL" id="RXNT01000017">
    <property type="protein sequence ID" value="RTR27871.1"/>
    <property type="molecule type" value="Genomic_DNA"/>
</dbReference>
<sequence length="220" mass="23891">MEMEKKDTGKPSLLGMFWRPNEQFEKIYQQPKIWGALGIITLIYVLAASLSALTMKAEDIVVPGTLSLEQAELVLPLTKFTTAVGGLFAPIFGVLISTVIYFIIVKIASKNTTFKQLFSMNTYILVIGAAGLLLNNLIQYLVGQNSDIFYTSLGGVLGSDSPVLSTFEVFSIWQLILVAFGLHKVGQLSKGAAWTISIVFFLLGLGMGFIAETIQGITGI</sequence>
<dbReference type="AlphaFoldDB" id="A0A431VXB7"/>
<gene>
    <name evidence="7" type="ORF">EKG37_18455</name>
</gene>
<keyword evidence="3 5" id="KW-1133">Transmembrane helix</keyword>
<reference evidence="7 8" key="1">
    <citation type="submission" date="2018-12" db="EMBL/GenBank/DDBJ databases">
        <title>Bacillus yapensis draft genome sequence.</title>
        <authorList>
            <person name="Yu L."/>
            <person name="Xu X."/>
            <person name="Tang X."/>
        </authorList>
    </citation>
    <scope>NUCLEOTIDE SEQUENCE [LARGE SCALE GENOMIC DNA]</scope>
    <source>
        <strain evidence="7 8">XXST-01</strain>
    </source>
</reference>
<feature type="transmembrane region" description="Helical" evidence="5">
    <location>
        <begin position="120"/>
        <end position="142"/>
    </location>
</feature>
<evidence type="ECO:0000313" key="7">
    <source>
        <dbReference type="EMBL" id="RTR27871.1"/>
    </source>
</evidence>
<feature type="transmembrane region" description="Helical" evidence="5">
    <location>
        <begin position="33"/>
        <end position="53"/>
    </location>
</feature>
<dbReference type="OrthoDB" id="2940219at2"/>
<dbReference type="Proteomes" id="UP000271374">
    <property type="component" value="Unassembled WGS sequence"/>
</dbReference>
<organism evidence="7 8">
    <name type="scientific">Bacillus yapensis</name>
    <dbReference type="NCBI Taxonomy" id="2492960"/>
    <lineage>
        <taxon>Bacteria</taxon>
        <taxon>Bacillati</taxon>
        <taxon>Bacillota</taxon>
        <taxon>Bacilli</taxon>
        <taxon>Bacillales</taxon>
        <taxon>Bacillaceae</taxon>
        <taxon>Bacillus</taxon>
    </lineage>
</organism>
<evidence type="ECO:0000259" key="6">
    <source>
        <dbReference type="Pfam" id="PF04893"/>
    </source>
</evidence>
<name>A0A431VXB7_9BACI</name>
<evidence type="ECO:0000256" key="4">
    <source>
        <dbReference type="ARBA" id="ARBA00023136"/>
    </source>
</evidence>
<accession>A0A431VXB7</accession>
<evidence type="ECO:0000256" key="2">
    <source>
        <dbReference type="ARBA" id="ARBA00022692"/>
    </source>
</evidence>
<keyword evidence="2 5" id="KW-0812">Transmembrane</keyword>
<protein>
    <submittedName>
        <fullName evidence="7">YIP1 family protein</fullName>
    </submittedName>
</protein>
<feature type="transmembrane region" description="Helical" evidence="5">
    <location>
        <begin position="192"/>
        <end position="211"/>
    </location>
</feature>
<feature type="transmembrane region" description="Helical" evidence="5">
    <location>
        <begin position="87"/>
        <end position="108"/>
    </location>
</feature>
<dbReference type="Pfam" id="PF04893">
    <property type="entry name" value="Yip1"/>
    <property type="match status" value="1"/>
</dbReference>
<evidence type="ECO:0000256" key="3">
    <source>
        <dbReference type="ARBA" id="ARBA00022989"/>
    </source>
</evidence>
<comment type="caution">
    <text evidence="7">The sequence shown here is derived from an EMBL/GenBank/DDBJ whole genome shotgun (WGS) entry which is preliminary data.</text>
</comment>
<feature type="transmembrane region" description="Helical" evidence="5">
    <location>
        <begin position="162"/>
        <end position="180"/>
    </location>
</feature>
<feature type="domain" description="Yip1" evidence="6">
    <location>
        <begin position="15"/>
        <end position="208"/>
    </location>
</feature>
<keyword evidence="4 5" id="KW-0472">Membrane</keyword>
<dbReference type="RefSeq" id="WP_126410264.1">
    <property type="nucleotide sequence ID" value="NZ_RXNT01000017.1"/>
</dbReference>
<proteinExistence type="predicted"/>
<evidence type="ECO:0000313" key="8">
    <source>
        <dbReference type="Proteomes" id="UP000271374"/>
    </source>
</evidence>
<keyword evidence="8" id="KW-1185">Reference proteome</keyword>
<dbReference type="GO" id="GO:0016020">
    <property type="term" value="C:membrane"/>
    <property type="evidence" value="ECO:0007669"/>
    <property type="project" value="UniProtKB-SubCell"/>
</dbReference>
<comment type="subcellular location">
    <subcellularLocation>
        <location evidence="1">Membrane</location>
        <topology evidence="1">Multi-pass membrane protein</topology>
    </subcellularLocation>
</comment>